<dbReference type="PANTHER" id="PTHR11351">
    <property type="entry name" value="ACYL-COA DESATURASE"/>
    <property type="match status" value="1"/>
</dbReference>
<keyword evidence="16" id="KW-1185">Reference proteome</keyword>
<dbReference type="Proteomes" id="UP000502823">
    <property type="component" value="Unassembled WGS sequence"/>
</dbReference>
<feature type="transmembrane region" description="Helical" evidence="13">
    <location>
        <begin position="23"/>
        <end position="45"/>
    </location>
</feature>
<comment type="domain">
    <text evidence="12">The histidine box domains are involved in binding the catalytic metal ions.</text>
</comment>
<dbReference type="EMBL" id="BLKM01011093">
    <property type="protein sequence ID" value="GFG32022.1"/>
    <property type="molecule type" value="Genomic_DNA"/>
</dbReference>
<keyword evidence="3 12" id="KW-0444">Lipid biosynthesis</keyword>
<protein>
    <recommendedName>
        <fullName evidence="14">Fatty acid desaturase domain-containing protein</fullName>
    </recommendedName>
</protein>
<evidence type="ECO:0000256" key="7">
    <source>
        <dbReference type="ARBA" id="ARBA00023002"/>
    </source>
</evidence>
<feature type="domain" description="Fatty acid desaturase" evidence="14">
    <location>
        <begin position="5"/>
        <end position="196"/>
    </location>
</feature>
<comment type="similarity">
    <text evidence="2 12">Belongs to the fatty acid desaturase type 1 family.</text>
</comment>
<keyword evidence="4 12" id="KW-0812">Transmembrane</keyword>
<evidence type="ECO:0000256" key="8">
    <source>
        <dbReference type="ARBA" id="ARBA00023004"/>
    </source>
</evidence>
<dbReference type="AlphaFoldDB" id="A0A6L2PLP3"/>
<keyword evidence="5" id="KW-0276">Fatty acid metabolism</keyword>
<keyword evidence="8" id="KW-0408">Iron</keyword>
<evidence type="ECO:0000256" key="13">
    <source>
        <dbReference type="SAM" id="Phobius"/>
    </source>
</evidence>
<organism evidence="15 16">
    <name type="scientific">Coptotermes formosanus</name>
    <name type="common">Formosan subterranean termite</name>
    <dbReference type="NCBI Taxonomy" id="36987"/>
    <lineage>
        <taxon>Eukaryota</taxon>
        <taxon>Metazoa</taxon>
        <taxon>Ecdysozoa</taxon>
        <taxon>Arthropoda</taxon>
        <taxon>Hexapoda</taxon>
        <taxon>Insecta</taxon>
        <taxon>Pterygota</taxon>
        <taxon>Neoptera</taxon>
        <taxon>Polyneoptera</taxon>
        <taxon>Dictyoptera</taxon>
        <taxon>Blattodea</taxon>
        <taxon>Blattoidea</taxon>
        <taxon>Termitoidae</taxon>
        <taxon>Rhinotermitidae</taxon>
        <taxon>Coptotermes</taxon>
    </lineage>
</organism>
<feature type="transmembrane region" description="Helical" evidence="13">
    <location>
        <begin position="108"/>
        <end position="129"/>
    </location>
</feature>
<keyword evidence="9" id="KW-0443">Lipid metabolism</keyword>
<dbReference type="GO" id="GO:0004768">
    <property type="term" value="F:stearoyl-CoA 9-desaturase activity"/>
    <property type="evidence" value="ECO:0007669"/>
    <property type="project" value="TreeGrafter"/>
</dbReference>
<keyword evidence="6 13" id="KW-1133">Transmembrane helix</keyword>
<evidence type="ECO:0000313" key="15">
    <source>
        <dbReference type="EMBL" id="GFG32022.1"/>
    </source>
</evidence>
<dbReference type="InterPro" id="IPR005804">
    <property type="entry name" value="FA_desaturase_dom"/>
</dbReference>
<comment type="cofactor">
    <cofactor evidence="12">
        <name>Fe(2+)</name>
        <dbReference type="ChEBI" id="CHEBI:29033"/>
    </cofactor>
</comment>
<dbReference type="InterPro" id="IPR015876">
    <property type="entry name" value="Acyl-CoA_DS"/>
</dbReference>
<proteinExistence type="inferred from homology"/>
<dbReference type="Pfam" id="PF00487">
    <property type="entry name" value="FA_desaturase"/>
    <property type="match status" value="1"/>
</dbReference>
<comment type="caution">
    <text evidence="15">The sequence shown here is derived from an EMBL/GenBank/DDBJ whole genome shotgun (WGS) entry which is preliminary data.</text>
</comment>
<evidence type="ECO:0000256" key="9">
    <source>
        <dbReference type="ARBA" id="ARBA00023098"/>
    </source>
</evidence>
<evidence type="ECO:0000256" key="4">
    <source>
        <dbReference type="ARBA" id="ARBA00022692"/>
    </source>
</evidence>
<comment type="subcellular location">
    <subcellularLocation>
        <location evidence="1">Membrane</location>
        <topology evidence="1">Multi-pass membrane protein</topology>
    </subcellularLocation>
</comment>
<evidence type="ECO:0000256" key="11">
    <source>
        <dbReference type="ARBA" id="ARBA00023160"/>
    </source>
</evidence>
<evidence type="ECO:0000259" key="14">
    <source>
        <dbReference type="Pfam" id="PF00487"/>
    </source>
</evidence>
<evidence type="ECO:0000256" key="12">
    <source>
        <dbReference type="RuleBase" id="RU000581"/>
    </source>
</evidence>
<dbReference type="GO" id="GO:0006636">
    <property type="term" value="P:unsaturated fatty acid biosynthetic process"/>
    <property type="evidence" value="ECO:0007669"/>
    <property type="project" value="TreeGrafter"/>
</dbReference>
<evidence type="ECO:0000313" key="16">
    <source>
        <dbReference type="Proteomes" id="UP000502823"/>
    </source>
</evidence>
<accession>A0A6L2PLP3</accession>
<evidence type="ECO:0000256" key="3">
    <source>
        <dbReference type="ARBA" id="ARBA00022516"/>
    </source>
</evidence>
<gene>
    <name evidence="15" type="ORF">Cfor_08538</name>
</gene>
<evidence type="ECO:0000256" key="2">
    <source>
        <dbReference type="ARBA" id="ARBA00009295"/>
    </source>
</evidence>
<name>A0A6L2PLP3_COPFO</name>
<dbReference type="InParanoid" id="A0A6L2PLP3"/>
<keyword evidence="10 13" id="KW-0472">Membrane</keyword>
<dbReference type="GO" id="GO:0005506">
    <property type="term" value="F:iron ion binding"/>
    <property type="evidence" value="ECO:0007669"/>
    <property type="project" value="TreeGrafter"/>
</dbReference>
<dbReference type="GO" id="GO:0005789">
    <property type="term" value="C:endoplasmic reticulum membrane"/>
    <property type="evidence" value="ECO:0007669"/>
    <property type="project" value="TreeGrafter"/>
</dbReference>
<evidence type="ECO:0000256" key="6">
    <source>
        <dbReference type="ARBA" id="ARBA00022989"/>
    </source>
</evidence>
<keyword evidence="7 12" id="KW-0560">Oxidoreductase</keyword>
<dbReference type="PRINTS" id="PR00075">
    <property type="entry name" value="FACDDSATRASE"/>
</dbReference>
<reference evidence="16" key="1">
    <citation type="submission" date="2020-01" db="EMBL/GenBank/DDBJ databases">
        <title>Draft genome sequence of the Termite Coptotermes fromosanus.</title>
        <authorList>
            <person name="Itakura S."/>
            <person name="Yosikawa Y."/>
            <person name="Umezawa K."/>
        </authorList>
    </citation>
    <scope>NUCLEOTIDE SEQUENCE [LARGE SCALE GENOMIC DNA]</scope>
</reference>
<evidence type="ECO:0000256" key="10">
    <source>
        <dbReference type="ARBA" id="ARBA00023136"/>
    </source>
</evidence>
<feature type="transmembrane region" description="Helical" evidence="13">
    <location>
        <begin position="141"/>
        <end position="161"/>
    </location>
</feature>
<evidence type="ECO:0000256" key="5">
    <source>
        <dbReference type="ARBA" id="ARBA00022832"/>
    </source>
</evidence>
<sequence>MIGLGVTIGAHRYFSHRSFKANFVLRCLLATMFTATGQNSLYIWVRDHRQHHKYTDTDADPHNATRGFFFSHCGWLMVRKHPDVIAKGKTIDLSDLEADPIVRFQKKYYYLLYGIANILITALPCLLWGESLRVSVLGVYVLRTVFLYNITWLVNSAAHLYGTRPYNVKIKAVENKFVSTVTGGEGWHNFHHVFPSDYRASEYGHEHDISTAVIELMKRIGWAYDLKETPQRLVKKWVKKFGDGSYSVVVQEVDSTDNVQTCQNNRTFNSNAETLQDTQSPLLTPHKEGLMHIPPNYATHCTPACTASAGTVSHLNIRHRLHSTSIQIRPKSEDKFSVIRWLTQRKWPNVNQP</sequence>
<dbReference type="OrthoDB" id="10260134at2759"/>
<dbReference type="CDD" id="cd03505">
    <property type="entry name" value="Delta9-FADS-like"/>
    <property type="match status" value="1"/>
</dbReference>
<evidence type="ECO:0000256" key="1">
    <source>
        <dbReference type="ARBA" id="ARBA00004141"/>
    </source>
</evidence>
<keyword evidence="11 12" id="KW-0275">Fatty acid biosynthesis</keyword>
<dbReference type="PANTHER" id="PTHR11351:SF92">
    <property type="entry name" value="ACYL-COA DESATURASE 2-LIKE PROTEIN"/>
    <property type="match status" value="1"/>
</dbReference>